<accession>A0A7K0DG49</accession>
<dbReference type="RefSeq" id="WP_153416020.1">
    <property type="nucleotide sequence ID" value="NZ_WEGK01000031.1"/>
</dbReference>
<dbReference type="Proteomes" id="UP000438448">
    <property type="component" value="Unassembled WGS sequence"/>
</dbReference>
<dbReference type="Gene3D" id="1.10.287.1060">
    <property type="entry name" value="ESAT-6-like"/>
    <property type="match status" value="1"/>
</dbReference>
<dbReference type="EMBL" id="WEGK01000031">
    <property type="protein sequence ID" value="MQY24282.1"/>
    <property type="molecule type" value="Genomic_DNA"/>
</dbReference>
<gene>
    <name evidence="1" type="ORF">NRB20_74170</name>
</gene>
<dbReference type="OrthoDB" id="4247883at2"/>
<proteinExistence type="predicted"/>
<evidence type="ECO:0008006" key="3">
    <source>
        <dbReference type="Google" id="ProtNLM"/>
    </source>
</evidence>
<sequence>MSSKQVSSSGSGSFDADPVLLRAMQPQFAELSTQMSAAVQALTEVTDREGECWGTDKPGAAFAKDYVSAAKSTQDSLGVLVKVMSTLGDNMATIATKLTEQDASSATALTQQTTEI</sequence>
<protein>
    <recommendedName>
        <fullName evidence="3">WXG100 family type VII secretion target</fullName>
    </recommendedName>
</protein>
<reference evidence="1 2" key="1">
    <citation type="submission" date="2019-10" db="EMBL/GenBank/DDBJ databases">
        <title>Nocardia macrotermitis sp. nov. and Nocardia aurantia sp. nov., isolated from the gut of fungus growing-termite Macrotermes natalensis.</title>
        <authorList>
            <person name="Benndorf R."/>
            <person name="Schwitalla J."/>
            <person name="Martin K."/>
            <person name="De Beer W."/>
            <person name="Kaster A.-K."/>
            <person name="Vollmers J."/>
            <person name="Poulsen M."/>
            <person name="Beemelmanns C."/>
        </authorList>
    </citation>
    <scope>NUCLEOTIDE SEQUENCE [LARGE SCALE GENOMIC DNA]</scope>
    <source>
        <strain evidence="1 2">RB20</strain>
    </source>
</reference>
<name>A0A7K0DG49_9NOCA</name>
<organism evidence="1 2">
    <name type="scientific">Nocardia macrotermitis</name>
    <dbReference type="NCBI Taxonomy" id="2585198"/>
    <lineage>
        <taxon>Bacteria</taxon>
        <taxon>Bacillati</taxon>
        <taxon>Actinomycetota</taxon>
        <taxon>Actinomycetes</taxon>
        <taxon>Mycobacteriales</taxon>
        <taxon>Nocardiaceae</taxon>
        <taxon>Nocardia</taxon>
    </lineage>
</organism>
<dbReference type="AlphaFoldDB" id="A0A7K0DG49"/>
<keyword evidence="2" id="KW-1185">Reference proteome</keyword>
<comment type="caution">
    <text evidence="1">The sequence shown here is derived from an EMBL/GenBank/DDBJ whole genome shotgun (WGS) entry which is preliminary data.</text>
</comment>
<evidence type="ECO:0000313" key="2">
    <source>
        <dbReference type="Proteomes" id="UP000438448"/>
    </source>
</evidence>
<evidence type="ECO:0000313" key="1">
    <source>
        <dbReference type="EMBL" id="MQY24282.1"/>
    </source>
</evidence>